<dbReference type="EMBL" id="VUJV01000003">
    <property type="protein sequence ID" value="KAA1419118.1"/>
    <property type="molecule type" value="Genomic_DNA"/>
</dbReference>
<dbReference type="Proteomes" id="UP000325003">
    <property type="component" value="Unassembled WGS sequence"/>
</dbReference>
<accession>A0A5B1LG16</accession>
<keyword evidence="2" id="KW-1185">Reference proteome</keyword>
<proteinExistence type="predicted"/>
<evidence type="ECO:0000313" key="2">
    <source>
        <dbReference type="Proteomes" id="UP000325003"/>
    </source>
</evidence>
<reference evidence="1 2" key="1">
    <citation type="submission" date="2019-09" db="EMBL/GenBank/DDBJ databases">
        <title>Nocardioides panacisoli sp. nov., isolated from the soil of a ginseng field.</title>
        <authorList>
            <person name="Cho C."/>
        </authorList>
    </citation>
    <scope>NUCLEOTIDE SEQUENCE [LARGE SCALE GENOMIC DNA]</scope>
    <source>
        <strain evidence="1 2">BN130099</strain>
    </source>
</reference>
<reference evidence="1 2" key="2">
    <citation type="submission" date="2019-09" db="EMBL/GenBank/DDBJ databases">
        <authorList>
            <person name="Jin C."/>
        </authorList>
    </citation>
    <scope>NUCLEOTIDE SEQUENCE [LARGE SCALE GENOMIC DNA]</scope>
    <source>
        <strain evidence="1 2">BN130099</strain>
    </source>
</reference>
<name>A0A5B1LG16_9ACTN</name>
<evidence type="ECO:0008006" key="3">
    <source>
        <dbReference type="Google" id="ProtNLM"/>
    </source>
</evidence>
<dbReference type="RefSeq" id="WP_149728453.1">
    <property type="nucleotide sequence ID" value="NZ_VUJV01000003.1"/>
</dbReference>
<gene>
    <name evidence="1" type="ORF">F0U44_11720</name>
</gene>
<evidence type="ECO:0000313" key="1">
    <source>
        <dbReference type="EMBL" id="KAA1419118.1"/>
    </source>
</evidence>
<comment type="caution">
    <text evidence="1">The sequence shown here is derived from an EMBL/GenBank/DDBJ whole genome shotgun (WGS) entry which is preliminary data.</text>
</comment>
<organism evidence="1 2">
    <name type="scientific">Nocardioides humilatus</name>
    <dbReference type="NCBI Taxonomy" id="2607660"/>
    <lineage>
        <taxon>Bacteria</taxon>
        <taxon>Bacillati</taxon>
        <taxon>Actinomycetota</taxon>
        <taxon>Actinomycetes</taxon>
        <taxon>Propionibacteriales</taxon>
        <taxon>Nocardioidaceae</taxon>
        <taxon>Nocardioides</taxon>
    </lineage>
</organism>
<dbReference type="AlphaFoldDB" id="A0A5B1LG16"/>
<protein>
    <recommendedName>
        <fullName evidence="3">DNA-directed RNA polymerase subunit beta</fullName>
    </recommendedName>
</protein>
<sequence length="200" mass="21331">MAEGRGRHHRPAPRTTAFFDEFAAGSDPERLREAGDRAATLLVRGAREQGDADVADRLVHLADTEGIEAIAEVWSGSTPDSLAGCLWRLYLLRSWVYADPVGVAREFEAGRNAAQVARVVAGVADPPGPDQLRAMVDEVLRGIAGSDFADVLLRAAAFARVVATGRAALPGTSHDDVRRMLALAEQLESAGHVELDRGLA</sequence>